<dbReference type="SUPFAM" id="SSF53807">
    <property type="entry name" value="Helical backbone' metal receptor"/>
    <property type="match status" value="1"/>
</dbReference>
<dbReference type="GO" id="GO:0046872">
    <property type="term" value="F:metal ion binding"/>
    <property type="evidence" value="ECO:0007669"/>
    <property type="project" value="UniProtKB-KW"/>
</dbReference>
<gene>
    <name evidence="6" type="ORF">TEU_08850</name>
</gene>
<keyword evidence="4" id="KW-0732">Signal</keyword>
<evidence type="ECO:0000256" key="3">
    <source>
        <dbReference type="ARBA" id="ARBA00022723"/>
    </source>
</evidence>
<evidence type="ECO:0000256" key="5">
    <source>
        <dbReference type="SAM" id="Phobius"/>
    </source>
</evidence>
<dbReference type="RefSeq" id="WP_050003396.1">
    <property type="nucleotide sequence ID" value="NZ_CP008887.1"/>
</dbReference>
<evidence type="ECO:0000256" key="1">
    <source>
        <dbReference type="ARBA" id="ARBA00004196"/>
    </source>
</evidence>
<dbReference type="GO" id="GO:0030001">
    <property type="term" value="P:metal ion transport"/>
    <property type="evidence" value="ECO:0007669"/>
    <property type="project" value="InterPro"/>
</dbReference>
<accession>A0A097QVC0</accession>
<dbReference type="STRING" id="1505907.TEU_08850"/>
<dbReference type="InterPro" id="IPR050492">
    <property type="entry name" value="Bact_metal-bind_prot9"/>
</dbReference>
<dbReference type="Gene3D" id="3.40.50.1980">
    <property type="entry name" value="Nitrogenase molybdenum iron protein domain"/>
    <property type="match status" value="1"/>
</dbReference>
<sequence>MKRGTLLIALLLIASFIPLTGASEEKPLVVASIAPIASIVQDAFGDAVEVVYLIPPGANPHEYQMTADQIELLRSADVIVTTGGHLPMEKKISELKEEGTITGETLFFDDYREEGFRYLPEHWYNGKDNPHGVWLDPYNALAIASAVEKALEKADPVNAGLYRELYSDFEGRVRAIVEAYKALVDENRTAVIQLPSNQYAIEWLGITAVASIKPEEEVPAIAVDELVETARGADLVIYAVDSPEQMKDAASELARKSGKPLAGIRVFWSEKPYTEVLIENSAAVIKALGGERQEAGNVQENDVGRYVVLSLVSGIVLGVALGVILKK</sequence>
<keyword evidence="5" id="KW-1133">Transmembrane helix</keyword>
<dbReference type="OrthoDB" id="50488at2157"/>
<proteinExistence type="predicted"/>
<feature type="transmembrane region" description="Helical" evidence="5">
    <location>
        <begin position="306"/>
        <end position="325"/>
    </location>
</feature>
<comment type="subcellular location">
    <subcellularLocation>
        <location evidence="1">Cell envelope</location>
    </subcellularLocation>
</comment>
<dbReference type="GeneID" id="25153539"/>
<keyword evidence="3" id="KW-0479">Metal-binding</keyword>
<dbReference type="PANTHER" id="PTHR42953:SF1">
    <property type="entry name" value="METAL-BINDING PROTEIN HI_0362-RELATED"/>
    <property type="match status" value="1"/>
</dbReference>
<keyword evidence="5" id="KW-0472">Membrane</keyword>
<dbReference type="PANTHER" id="PTHR42953">
    <property type="entry name" value="HIGH-AFFINITY ZINC UPTAKE SYSTEM PROTEIN ZNUA-RELATED"/>
    <property type="match status" value="1"/>
</dbReference>
<organism evidence="6 7">
    <name type="scientific">Thermococcus eurythermalis</name>
    <dbReference type="NCBI Taxonomy" id="1505907"/>
    <lineage>
        <taxon>Archaea</taxon>
        <taxon>Methanobacteriati</taxon>
        <taxon>Methanobacteriota</taxon>
        <taxon>Thermococci</taxon>
        <taxon>Thermococcales</taxon>
        <taxon>Thermococcaceae</taxon>
        <taxon>Thermococcus</taxon>
    </lineage>
</organism>
<evidence type="ECO:0000313" key="6">
    <source>
        <dbReference type="EMBL" id="AIU70429.1"/>
    </source>
</evidence>
<evidence type="ECO:0000256" key="4">
    <source>
        <dbReference type="ARBA" id="ARBA00022729"/>
    </source>
</evidence>
<keyword evidence="5" id="KW-0812">Transmembrane</keyword>
<dbReference type="KEGG" id="teu:TEU_08850"/>
<dbReference type="Proteomes" id="UP000029980">
    <property type="component" value="Chromosome"/>
</dbReference>
<evidence type="ECO:0000313" key="7">
    <source>
        <dbReference type="Proteomes" id="UP000029980"/>
    </source>
</evidence>
<keyword evidence="2" id="KW-0813">Transport</keyword>
<dbReference type="EMBL" id="CP008887">
    <property type="protein sequence ID" value="AIU70429.1"/>
    <property type="molecule type" value="Genomic_DNA"/>
</dbReference>
<evidence type="ECO:0000256" key="2">
    <source>
        <dbReference type="ARBA" id="ARBA00022448"/>
    </source>
</evidence>
<protein>
    <submittedName>
        <fullName evidence="6">ABC transporter substrate-binding protein</fullName>
    </submittedName>
</protein>
<keyword evidence="7" id="KW-1185">Reference proteome</keyword>
<reference evidence="6 7" key="1">
    <citation type="journal article" date="2015" name="Int. J. Syst. Evol. Microbiol.">
        <title>Thermococcus eurythermalis sp. nov., a conditional piezophilic hyperthermophilic archaeon with a wide temperature range isolated from an oil-immersed chimney in the Guaymas Basin.</title>
        <authorList>
            <person name="Zhao W."/>
            <person name="Zeng X."/>
            <person name="Xiao X."/>
        </authorList>
    </citation>
    <scope>NUCLEOTIDE SEQUENCE [LARGE SCALE GENOMIC DNA]</scope>
    <source>
        <strain evidence="6 7">A501</strain>
    </source>
</reference>
<dbReference type="HOGENOM" id="CLU_067263_0_0_2"/>
<name>A0A097QVC0_9EURY</name>
<dbReference type="InterPro" id="IPR006127">
    <property type="entry name" value="ZnuA-like"/>
</dbReference>
<dbReference type="AlphaFoldDB" id="A0A097QVC0"/>
<dbReference type="Pfam" id="PF01297">
    <property type="entry name" value="ZnuA"/>
    <property type="match status" value="1"/>
</dbReference>